<keyword evidence="6" id="KW-0694">RNA-binding</keyword>
<dbReference type="Proteomes" id="UP001176961">
    <property type="component" value="Unassembled WGS sequence"/>
</dbReference>
<keyword evidence="15" id="KW-1185">Reference proteome</keyword>
<dbReference type="GO" id="GO:0003723">
    <property type="term" value="F:RNA binding"/>
    <property type="evidence" value="ECO:0007669"/>
    <property type="project" value="UniProtKB-KW"/>
</dbReference>
<dbReference type="Pfam" id="PF26253">
    <property type="entry name" value="RdRP_head"/>
    <property type="match status" value="1"/>
</dbReference>
<dbReference type="InterPro" id="IPR058752">
    <property type="entry name" value="RDRP_C_head"/>
</dbReference>
<dbReference type="InterPro" id="IPR057596">
    <property type="entry name" value="RDRP_core"/>
</dbReference>
<evidence type="ECO:0000256" key="5">
    <source>
        <dbReference type="ARBA" id="ARBA00022695"/>
    </source>
</evidence>
<gene>
    <name evidence="14" type="ORF">CYNAS_LOCUS9890</name>
</gene>
<dbReference type="Pfam" id="PF25359">
    <property type="entry name" value="PH_met_RdRP"/>
    <property type="match status" value="1"/>
</dbReference>
<dbReference type="GO" id="GO:0030422">
    <property type="term" value="P:siRNA processing"/>
    <property type="evidence" value="ECO:0007669"/>
    <property type="project" value="TreeGrafter"/>
</dbReference>
<comment type="caution">
    <text evidence="14">The sequence shown here is derived from an EMBL/GenBank/DDBJ whole genome shotgun (WGS) entry which is preliminary data.</text>
</comment>
<keyword evidence="5" id="KW-0548">Nucleotidyltransferase</keyword>
<feature type="domain" description="DUF7752" evidence="11">
    <location>
        <begin position="1252"/>
        <end position="1352"/>
    </location>
</feature>
<comment type="similarity">
    <text evidence="1">Belongs to the RdRP family.</text>
</comment>
<keyword evidence="3" id="KW-0696">RNA-directed RNA polymerase</keyword>
<protein>
    <recommendedName>
        <fullName evidence="2">RNA-directed RNA polymerase</fullName>
        <ecNumber evidence="2">2.7.7.48</ecNumber>
    </recommendedName>
</protein>
<feature type="domain" description="RDRP core" evidence="10">
    <location>
        <begin position="578"/>
        <end position="823"/>
    </location>
</feature>
<evidence type="ECO:0000256" key="6">
    <source>
        <dbReference type="ARBA" id="ARBA00022884"/>
    </source>
</evidence>
<evidence type="ECO:0000259" key="13">
    <source>
        <dbReference type="Pfam" id="PF26253"/>
    </source>
</evidence>
<evidence type="ECO:0000256" key="4">
    <source>
        <dbReference type="ARBA" id="ARBA00022679"/>
    </source>
</evidence>
<dbReference type="InterPro" id="IPR007855">
    <property type="entry name" value="RDRP"/>
</dbReference>
<accession>A0AA36M5Q5</accession>
<dbReference type="Pfam" id="PF05183">
    <property type="entry name" value="RdRP"/>
    <property type="match status" value="2"/>
</dbReference>
<dbReference type="GO" id="GO:0003968">
    <property type="term" value="F:RNA-directed RNA polymerase activity"/>
    <property type="evidence" value="ECO:0007669"/>
    <property type="project" value="UniProtKB-KW"/>
</dbReference>
<name>A0AA36M5Q5_CYLNA</name>
<evidence type="ECO:0000256" key="2">
    <source>
        <dbReference type="ARBA" id="ARBA00012494"/>
    </source>
</evidence>
<dbReference type="GO" id="GO:0031380">
    <property type="term" value="C:nuclear RNA-directed RNA polymerase complex"/>
    <property type="evidence" value="ECO:0007669"/>
    <property type="project" value="TreeGrafter"/>
</dbReference>
<dbReference type="EC" id="2.7.7.48" evidence="2"/>
<sequence>MDYEATVKYLKCLFPKVSDEELCWAYIESEGNIDRAAGLILDGQNLYEKTSVKLQRAQDALHRHETYEAKECSANQAKGSSSGGSSVYEDVPEAPARFEKLKKSPTSDTSSYHSLPYGDTSSGCSAKHFANELKFFEDLPKAPQNKPSAPSSLPDLASDGSDSYTDVTSRHSSEGADNSLTTVESTISASTPSYACNEARAKTSEYRRKGDLDLTMKFTVPKAVGPTTVVGGMLARVLIQSGCHQFELRRVDATPRADYEEQASEYSYNITLSPEGEEEHDEMIVRFTEKFCYFVAGGFHDQILAEFPGIKLIFGEVRPQHNNVTLTSMAIGSMPNQGLFFLPNKNDRVLAEEKMDGLRFAAYKISLPYAAIVQIIVDVGDSHNNTLYLKLKYPPQVWQAVPRTQQCRSRNRRVVNMEQCKEWVRVLKWPGDERSTGCSNEALADCLCLRVTLPKKNEDGNDVNGCSNLEALLSRGAVVSDQLLADEGREKGKAESVDNHLFFEKVRWSMKECSRACEEALENLLCAIDERRVMDLVRAFHKMYTVRVNAMKRYQHGDLRDLKRTLPRNCVLVRKVMVTPLRTLFMAPEVMMTNRVVRRFGEENALRCVFRDDSGARLIVKDFVQGPCYDQQSSIVANIVQRTLSHGVEINNRHYHFLAWSNSQMRDHGCYMYASMQRRNGDSAMTVEEMREWMGDFSSSKNVPKLMSRMGQCFTQAQPTVTIKPNEWCIEKDVEGGAGHPETHEPYCFSDGCGRISPSLARRVALTLQLDIVRFKGFKGVLAIDPCLDLSNQGLKLVFRKSQMKFKERCDDQMNNVLEVKHTQNIDFRPVMITKNPCHVAGDVRMFTAVYQPALAHLFDVVVFPRHGPRPHPDEMAGSDLDGDEYSVIFDPDIHFDHNEEAMTFPKSTPDDFESTDDMVDFFLKYLRQDSIGRMSNAHLILADRKGLFDEVCNGIARKCAIAVDFPKSGEPAEPLTVHEQSDIVPDYMFSVVKPMYRSPRLNGQIYRKAKKVEEVLDMAELTTSVFEQDVDQILCPPGFDPFRGDESARMQVRRLRDEYAAKMQQLLDEYGVSDEASIVSGHIVSLKRLATMERDDYSFYHTDRIVELRYTRIYHHLQSNSQSAIISSAQEFGGETAVYQRDPSGKASLRSDENMEMKALQWYKVCYDEDPRFRPSSPSLSFPWVVWDVLCSYKRNKMLAQGATAPSTHPLADRFSIEIQSDIEKNIDEYEVFCVDICEECEFVQRYNIAYGPRLMYILFVLERWLTAELFRFCRLTMEHVALLFLQFGLGIAKLPSDISEASRIRLFPYKLMWDEKIEKINHSVSDCGLALIFFLRYLASQQFSMNHYLDLSLRDGRPTPYPILLRQPFWEPLHQLAFRTYHYIAVSGRFDAIYVGERIEDWSESESRDPIIVSSSLLRQNYGESPLSAHRILDLLQEWTGVSQIFTRNLYQNRRNDVILITSVGTATARQRLARLLLLPIDQLRRAIRDEVMPASIRDESL</sequence>
<reference evidence="14" key="1">
    <citation type="submission" date="2023-07" db="EMBL/GenBank/DDBJ databases">
        <authorList>
            <consortium name="CYATHOMIX"/>
        </authorList>
    </citation>
    <scope>NUCLEOTIDE SEQUENCE</scope>
    <source>
        <strain evidence="14">N/A</strain>
    </source>
</reference>
<evidence type="ECO:0000256" key="9">
    <source>
        <dbReference type="SAM" id="MobiDB-lite"/>
    </source>
</evidence>
<evidence type="ECO:0000313" key="15">
    <source>
        <dbReference type="Proteomes" id="UP001176961"/>
    </source>
</evidence>
<evidence type="ECO:0000256" key="3">
    <source>
        <dbReference type="ARBA" id="ARBA00022484"/>
    </source>
</evidence>
<feature type="compositionally biased region" description="Low complexity" evidence="9">
    <location>
        <begin position="147"/>
        <end position="159"/>
    </location>
</feature>
<evidence type="ECO:0000259" key="12">
    <source>
        <dbReference type="Pfam" id="PF25359"/>
    </source>
</evidence>
<feature type="compositionally biased region" description="Polar residues" evidence="9">
    <location>
        <begin position="175"/>
        <end position="184"/>
    </location>
</feature>
<dbReference type="InterPro" id="IPR056654">
    <property type="entry name" value="DUF7752"/>
</dbReference>
<comment type="catalytic activity">
    <reaction evidence="8">
        <text>RNA(n) + a ribonucleoside 5'-triphosphate = RNA(n+1) + diphosphate</text>
        <dbReference type="Rhea" id="RHEA:21248"/>
        <dbReference type="Rhea" id="RHEA-COMP:14527"/>
        <dbReference type="Rhea" id="RHEA-COMP:17342"/>
        <dbReference type="ChEBI" id="CHEBI:33019"/>
        <dbReference type="ChEBI" id="CHEBI:61557"/>
        <dbReference type="ChEBI" id="CHEBI:140395"/>
        <dbReference type="EC" id="2.7.7.48"/>
    </reaction>
</comment>
<dbReference type="PANTHER" id="PTHR23079:SF55">
    <property type="entry name" value="RNA-DIRECTED RNA POLYMERASE"/>
    <property type="match status" value="1"/>
</dbReference>
<evidence type="ECO:0000256" key="7">
    <source>
        <dbReference type="ARBA" id="ARBA00023158"/>
    </source>
</evidence>
<evidence type="ECO:0000256" key="1">
    <source>
        <dbReference type="ARBA" id="ARBA00005762"/>
    </source>
</evidence>
<feature type="compositionally biased region" description="Polar residues" evidence="9">
    <location>
        <begin position="73"/>
        <end position="85"/>
    </location>
</feature>
<dbReference type="Pfam" id="PF24934">
    <property type="entry name" value="DUF7752"/>
    <property type="match status" value="1"/>
</dbReference>
<evidence type="ECO:0000259" key="11">
    <source>
        <dbReference type="Pfam" id="PF24934"/>
    </source>
</evidence>
<dbReference type="InterPro" id="IPR057493">
    <property type="entry name" value="PH_RdRP-assoc"/>
</dbReference>
<dbReference type="PANTHER" id="PTHR23079">
    <property type="entry name" value="RNA-DEPENDENT RNA POLYMERASE"/>
    <property type="match status" value="1"/>
</dbReference>
<evidence type="ECO:0000256" key="8">
    <source>
        <dbReference type="ARBA" id="ARBA00048744"/>
    </source>
</evidence>
<proteinExistence type="inferred from homology"/>
<organism evidence="14 15">
    <name type="scientific">Cylicocyclus nassatus</name>
    <name type="common">Nematode worm</name>
    <dbReference type="NCBI Taxonomy" id="53992"/>
    <lineage>
        <taxon>Eukaryota</taxon>
        <taxon>Metazoa</taxon>
        <taxon>Ecdysozoa</taxon>
        <taxon>Nematoda</taxon>
        <taxon>Chromadorea</taxon>
        <taxon>Rhabditida</taxon>
        <taxon>Rhabditina</taxon>
        <taxon>Rhabditomorpha</taxon>
        <taxon>Strongyloidea</taxon>
        <taxon>Strongylidae</taxon>
        <taxon>Cylicocyclus</taxon>
    </lineage>
</organism>
<evidence type="ECO:0000259" key="10">
    <source>
        <dbReference type="Pfam" id="PF05183"/>
    </source>
</evidence>
<feature type="domain" description="PH-like" evidence="12">
    <location>
        <begin position="352"/>
        <end position="459"/>
    </location>
</feature>
<feature type="region of interest" description="Disordered" evidence="9">
    <location>
        <begin position="140"/>
        <end position="184"/>
    </location>
</feature>
<keyword evidence="4" id="KW-0808">Transferase</keyword>
<evidence type="ECO:0000313" key="14">
    <source>
        <dbReference type="EMBL" id="CAJ0597907.1"/>
    </source>
</evidence>
<feature type="domain" description="RDRP C-terminal head" evidence="13">
    <location>
        <begin position="1053"/>
        <end position="1198"/>
    </location>
</feature>
<keyword evidence="7" id="KW-0943">RNA-mediated gene silencing</keyword>
<dbReference type="EMBL" id="CATQJL010000223">
    <property type="protein sequence ID" value="CAJ0597907.1"/>
    <property type="molecule type" value="Genomic_DNA"/>
</dbReference>
<feature type="domain" description="RDRP core" evidence="10">
    <location>
        <begin position="826"/>
        <end position="1009"/>
    </location>
</feature>
<feature type="region of interest" description="Disordered" evidence="9">
    <location>
        <begin position="70"/>
        <end position="89"/>
    </location>
</feature>